<dbReference type="EMBL" id="BPLR01011940">
    <property type="protein sequence ID" value="GIY50106.1"/>
    <property type="molecule type" value="Genomic_DNA"/>
</dbReference>
<evidence type="ECO:0000313" key="2">
    <source>
        <dbReference type="EMBL" id="GIY50106.1"/>
    </source>
</evidence>
<protein>
    <submittedName>
        <fullName evidence="2">Uncharacterized protein</fullName>
    </submittedName>
</protein>
<reference evidence="2 3" key="1">
    <citation type="submission" date="2021-06" db="EMBL/GenBank/DDBJ databases">
        <title>Caerostris extrusa draft genome.</title>
        <authorList>
            <person name="Kono N."/>
            <person name="Arakawa K."/>
        </authorList>
    </citation>
    <scope>NUCLEOTIDE SEQUENCE [LARGE SCALE GENOMIC DNA]</scope>
</reference>
<dbReference type="Proteomes" id="UP001054945">
    <property type="component" value="Unassembled WGS sequence"/>
</dbReference>
<feature type="region of interest" description="Disordered" evidence="1">
    <location>
        <begin position="109"/>
        <end position="145"/>
    </location>
</feature>
<dbReference type="AlphaFoldDB" id="A0AAV4TX22"/>
<keyword evidence="3" id="KW-1185">Reference proteome</keyword>
<evidence type="ECO:0000256" key="1">
    <source>
        <dbReference type="SAM" id="MobiDB-lite"/>
    </source>
</evidence>
<organism evidence="2 3">
    <name type="scientific">Caerostris extrusa</name>
    <name type="common">Bark spider</name>
    <name type="synonym">Caerostris bankana</name>
    <dbReference type="NCBI Taxonomy" id="172846"/>
    <lineage>
        <taxon>Eukaryota</taxon>
        <taxon>Metazoa</taxon>
        <taxon>Ecdysozoa</taxon>
        <taxon>Arthropoda</taxon>
        <taxon>Chelicerata</taxon>
        <taxon>Arachnida</taxon>
        <taxon>Araneae</taxon>
        <taxon>Araneomorphae</taxon>
        <taxon>Entelegynae</taxon>
        <taxon>Araneoidea</taxon>
        <taxon>Araneidae</taxon>
        <taxon>Caerostris</taxon>
    </lineage>
</organism>
<sequence length="145" mass="16802">MNEEESRELTVYYPQNFCKFIFYTTFTDDTRSFVLTTPNDKNAVDQHSFTILKTCQDYMSEQHNQLLKVYPFCCCHFPSNIRFVLPFFMMEDDALSLHAYSGDEDFVDISEPELETKDPDLSGPAPSNKTNSPPPQFECTKSFTT</sequence>
<accession>A0AAV4TX22</accession>
<name>A0AAV4TX22_CAEEX</name>
<proteinExistence type="predicted"/>
<evidence type="ECO:0000313" key="3">
    <source>
        <dbReference type="Proteomes" id="UP001054945"/>
    </source>
</evidence>
<gene>
    <name evidence="2" type="ORF">CEXT_348471</name>
</gene>
<comment type="caution">
    <text evidence="2">The sequence shown here is derived from an EMBL/GenBank/DDBJ whole genome shotgun (WGS) entry which is preliminary data.</text>
</comment>